<proteinExistence type="predicted"/>
<organism evidence="2 3">
    <name type="scientific">Absidia repens</name>
    <dbReference type="NCBI Taxonomy" id="90262"/>
    <lineage>
        <taxon>Eukaryota</taxon>
        <taxon>Fungi</taxon>
        <taxon>Fungi incertae sedis</taxon>
        <taxon>Mucoromycota</taxon>
        <taxon>Mucoromycotina</taxon>
        <taxon>Mucoromycetes</taxon>
        <taxon>Mucorales</taxon>
        <taxon>Cunninghamellaceae</taxon>
        <taxon>Absidia</taxon>
    </lineage>
</organism>
<dbReference type="EMBL" id="MCGE01000003">
    <property type="protein sequence ID" value="ORZ23118.1"/>
    <property type="molecule type" value="Genomic_DNA"/>
</dbReference>
<feature type="region of interest" description="Disordered" evidence="1">
    <location>
        <begin position="132"/>
        <end position="193"/>
    </location>
</feature>
<name>A0A1X2IVN8_9FUNG</name>
<feature type="compositionally biased region" description="Polar residues" evidence="1">
    <location>
        <begin position="75"/>
        <end position="100"/>
    </location>
</feature>
<evidence type="ECO:0000313" key="2">
    <source>
        <dbReference type="EMBL" id="ORZ23118.1"/>
    </source>
</evidence>
<accession>A0A1X2IVN8</accession>
<comment type="caution">
    <text evidence="2">The sequence shown here is derived from an EMBL/GenBank/DDBJ whole genome shotgun (WGS) entry which is preliminary data.</text>
</comment>
<protein>
    <submittedName>
        <fullName evidence="2">Uncharacterized protein</fullName>
    </submittedName>
</protein>
<feature type="compositionally biased region" description="Polar residues" evidence="1">
    <location>
        <begin position="160"/>
        <end position="192"/>
    </location>
</feature>
<evidence type="ECO:0000256" key="1">
    <source>
        <dbReference type="SAM" id="MobiDB-lite"/>
    </source>
</evidence>
<dbReference type="Proteomes" id="UP000193560">
    <property type="component" value="Unassembled WGS sequence"/>
</dbReference>
<dbReference type="AlphaFoldDB" id="A0A1X2IVN8"/>
<evidence type="ECO:0000313" key="3">
    <source>
        <dbReference type="Proteomes" id="UP000193560"/>
    </source>
</evidence>
<keyword evidence="3" id="KW-1185">Reference proteome</keyword>
<gene>
    <name evidence="2" type="ORF">BCR42DRAFT_129480</name>
</gene>
<feature type="region of interest" description="Disordered" evidence="1">
    <location>
        <begin position="44"/>
        <end position="115"/>
    </location>
</feature>
<sequence length="258" mass="28026">MVTKRIALDKALDSSPKRLRSDLATTSSTLLSSPSIIARRKIGQKEHIHQLSHSVSLPPKRNHHSSSSSNLLQDGASSLSEATYEQPSVQAKWSSGQQLATPRIPSNAKTRPLMADTPSKLPMIMKMSAPAVAKKGPAHISSSSTPLPPLQERYTPNFPRLSNNHGQPLHQNEPSSRNSPLEQQTSSTTSLAPQHYHDHHFIETEKGNNSKMTAYITALDFGNESLCKQKAMQPNRLAIPSVTSSAAGETGYGYCSSI</sequence>
<reference evidence="2 3" key="1">
    <citation type="submission" date="2016-07" db="EMBL/GenBank/DDBJ databases">
        <title>Pervasive Adenine N6-methylation of Active Genes in Fungi.</title>
        <authorList>
            <consortium name="DOE Joint Genome Institute"/>
            <person name="Mondo S.J."/>
            <person name="Dannebaum R.O."/>
            <person name="Kuo R.C."/>
            <person name="Labutti K."/>
            <person name="Haridas S."/>
            <person name="Kuo A."/>
            <person name="Salamov A."/>
            <person name="Ahrendt S.R."/>
            <person name="Lipzen A."/>
            <person name="Sullivan W."/>
            <person name="Andreopoulos W.B."/>
            <person name="Clum A."/>
            <person name="Lindquist E."/>
            <person name="Daum C."/>
            <person name="Ramamoorthy G.K."/>
            <person name="Gryganskyi A."/>
            <person name="Culley D."/>
            <person name="Magnuson J.K."/>
            <person name="James T.Y."/>
            <person name="O'Malley M.A."/>
            <person name="Stajich J.E."/>
            <person name="Spatafora J.W."/>
            <person name="Visel A."/>
            <person name="Grigoriev I.V."/>
        </authorList>
    </citation>
    <scope>NUCLEOTIDE SEQUENCE [LARGE SCALE GENOMIC DNA]</scope>
    <source>
        <strain evidence="2 3">NRRL 1336</strain>
    </source>
</reference>